<dbReference type="EMBL" id="JAGFNK010000187">
    <property type="protein sequence ID" value="KAI9460446.1"/>
    <property type="molecule type" value="Genomic_DNA"/>
</dbReference>
<protein>
    <submittedName>
        <fullName evidence="1">Uncharacterized protein</fullName>
    </submittedName>
</protein>
<organism evidence="1 2">
    <name type="scientific">Russula earlei</name>
    <dbReference type="NCBI Taxonomy" id="71964"/>
    <lineage>
        <taxon>Eukaryota</taxon>
        <taxon>Fungi</taxon>
        <taxon>Dikarya</taxon>
        <taxon>Basidiomycota</taxon>
        <taxon>Agaricomycotina</taxon>
        <taxon>Agaricomycetes</taxon>
        <taxon>Russulales</taxon>
        <taxon>Russulaceae</taxon>
        <taxon>Russula</taxon>
    </lineage>
</organism>
<keyword evidence="2" id="KW-1185">Reference proteome</keyword>
<accession>A0ACC0U4R3</accession>
<evidence type="ECO:0000313" key="1">
    <source>
        <dbReference type="EMBL" id="KAI9460446.1"/>
    </source>
</evidence>
<reference evidence="1" key="1">
    <citation type="submission" date="2021-03" db="EMBL/GenBank/DDBJ databases">
        <title>Evolutionary priming and transition to the ectomycorrhizal habit in an iconic lineage of mushroom-forming fungi: is preadaptation a requirement?</title>
        <authorList>
            <consortium name="DOE Joint Genome Institute"/>
            <person name="Looney B.P."/>
            <person name="Miyauchi S."/>
            <person name="Morin E."/>
            <person name="Drula E."/>
            <person name="Courty P.E."/>
            <person name="Chicoki N."/>
            <person name="Fauchery L."/>
            <person name="Kohler A."/>
            <person name="Kuo A."/>
            <person name="LaButti K."/>
            <person name="Pangilinan J."/>
            <person name="Lipzen A."/>
            <person name="Riley R."/>
            <person name="Andreopoulos W."/>
            <person name="He G."/>
            <person name="Johnson J."/>
            <person name="Barry K.W."/>
            <person name="Grigoriev I.V."/>
            <person name="Nagy L."/>
            <person name="Hibbett D."/>
            <person name="Henrissat B."/>
            <person name="Matheny P.B."/>
            <person name="Labbe J."/>
            <person name="Martin A.F."/>
        </authorList>
    </citation>
    <scope>NUCLEOTIDE SEQUENCE</scope>
    <source>
        <strain evidence="1">BPL698</strain>
    </source>
</reference>
<sequence>MQSTSFACNLSQLRMLLMWVITTAGWSYEHVPHEANGSLSHEQGDATHILSGELSPVRRASVTMTMSKVIIIALRRLLLDHDCWSLTSVVGSNSL</sequence>
<proteinExistence type="predicted"/>
<dbReference type="Proteomes" id="UP001207468">
    <property type="component" value="Unassembled WGS sequence"/>
</dbReference>
<gene>
    <name evidence="1" type="ORF">F5148DRAFT_1216603</name>
</gene>
<comment type="caution">
    <text evidence="1">The sequence shown here is derived from an EMBL/GenBank/DDBJ whole genome shotgun (WGS) entry which is preliminary data.</text>
</comment>
<name>A0ACC0U4R3_9AGAM</name>
<evidence type="ECO:0000313" key="2">
    <source>
        <dbReference type="Proteomes" id="UP001207468"/>
    </source>
</evidence>